<evidence type="ECO:0000259" key="3">
    <source>
        <dbReference type="Pfam" id="PF13817"/>
    </source>
</evidence>
<proteinExistence type="predicted"/>
<evidence type="ECO:0000256" key="1">
    <source>
        <dbReference type="SAM" id="Phobius"/>
    </source>
</evidence>
<feature type="domain" description="Transposase IS66 central" evidence="2">
    <location>
        <begin position="2"/>
        <end position="86"/>
    </location>
</feature>
<dbReference type="Pfam" id="PF03050">
    <property type="entry name" value="DDE_Tnp_IS66"/>
    <property type="match status" value="1"/>
</dbReference>
<dbReference type="Proteomes" id="UP000051887">
    <property type="component" value="Unassembled WGS sequence"/>
</dbReference>
<name>A0A0P1FWE4_9RHOB</name>
<dbReference type="EMBL" id="CYSC01000036">
    <property type="protein sequence ID" value="CUH73189.1"/>
    <property type="molecule type" value="Genomic_DNA"/>
</dbReference>
<evidence type="ECO:0000259" key="2">
    <source>
        <dbReference type="Pfam" id="PF03050"/>
    </source>
</evidence>
<dbReference type="Pfam" id="PF13817">
    <property type="entry name" value="DDE_Tnp_IS66_C"/>
    <property type="match status" value="1"/>
</dbReference>
<evidence type="ECO:0000313" key="4">
    <source>
        <dbReference type="EMBL" id="CUH73189.1"/>
    </source>
</evidence>
<dbReference type="PANTHER" id="PTHR33678:SF1">
    <property type="entry name" value="BLL1576 PROTEIN"/>
    <property type="match status" value="1"/>
</dbReference>
<keyword evidence="1" id="KW-1133">Transmembrane helix</keyword>
<dbReference type="PANTHER" id="PTHR33678">
    <property type="entry name" value="BLL1576 PROTEIN"/>
    <property type="match status" value="1"/>
</dbReference>
<accession>A0A0P1FWE4</accession>
<reference evidence="4 5" key="1">
    <citation type="submission" date="2015-09" db="EMBL/GenBank/DDBJ databases">
        <authorList>
            <consortium name="Swine Surveillance"/>
        </authorList>
    </citation>
    <scope>NUCLEOTIDE SEQUENCE [LARGE SCALE GENOMIC DNA]</scope>
    <source>
        <strain evidence="4 5">5120</strain>
    </source>
</reference>
<dbReference type="InterPro" id="IPR052344">
    <property type="entry name" value="Transposase-related"/>
</dbReference>
<dbReference type="InterPro" id="IPR004291">
    <property type="entry name" value="Transposase_IS66_central"/>
</dbReference>
<dbReference type="InterPro" id="IPR039552">
    <property type="entry name" value="IS66_C"/>
</dbReference>
<dbReference type="AlphaFoldDB" id="A0A0P1FWE4"/>
<organism evidence="4 5">
    <name type="scientific">Thalassovita autumnalis</name>
    <dbReference type="NCBI Taxonomy" id="2072972"/>
    <lineage>
        <taxon>Bacteria</taxon>
        <taxon>Pseudomonadati</taxon>
        <taxon>Pseudomonadota</taxon>
        <taxon>Alphaproteobacteria</taxon>
        <taxon>Rhodobacterales</taxon>
        <taxon>Roseobacteraceae</taxon>
        <taxon>Thalassovita</taxon>
    </lineage>
</organism>
<feature type="domain" description="Transposase IS66 C-terminal" evidence="3">
    <location>
        <begin position="93"/>
        <end position="130"/>
    </location>
</feature>
<keyword evidence="1" id="KW-0812">Transmembrane</keyword>
<feature type="transmembrane region" description="Helical" evidence="1">
    <location>
        <begin position="76"/>
        <end position="95"/>
    </location>
</feature>
<sequence>MALRQAKAKPDFDNLELWLQGQLRKISGKTKLAEAIRYALNRMPKARGYLSDGRLELDNNTCERTMRPVALGRKNYLFMGSVGGGSAAAIAYTLMETCKLNGVDPEAWLTWVLQRLPDHKINRIDELMPWNWRPEKA</sequence>
<keyword evidence="1" id="KW-0472">Membrane</keyword>
<protein>
    <submittedName>
        <fullName evidence="4">Transposase</fullName>
    </submittedName>
</protein>
<gene>
    <name evidence="4" type="ORF">TL5120_02996</name>
</gene>
<evidence type="ECO:0000313" key="5">
    <source>
        <dbReference type="Proteomes" id="UP000051887"/>
    </source>
</evidence>